<evidence type="ECO:0000313" key="1">
    <source>
        <dbReference type="EMBL" id="MFD0961027.1"/>
    </source>
</evidence>
<gene>
    <name evidence="1" type="ORF">ACFQ2I_16690</name>
</gene>
<keyword evidence="2" id="KW-1185">Reference proteome</keyword>
<comment type="caution">
    <text evidence="1">The sequence shown here is derived from an EMBL/GenBank/DDBJ whole genome shotgun (WGS) entry which is preliminary data.</text>
</comment>
<proteinExistence type="predicted"/>
<name>A0ABW3HUF2_9BACL</name>
<evidence type="ECO:0008006" key="3">
    <source>
        <dbReference type="Google" id="ProtNLM"/>
    </source>
</evidence>
<organism evidence="1 2">
    <name type="scientific">Paenibacillus chungangensis</name>
    <dbReference type="NCBI Taxonomy" id="696535"/>
    <lineage>
        <taxon>Bacteria</taxon>
        <taxon>Bacillati</taxon>
        <taxon>Bacillota</taxon>
        <taxon>Bacilli</taxon>
        <taxon>Bacillales</taxon>
        <taxon>Paenibacillaceae</taxon>
        <taxon>Paenibacillus</taxon>
    </lineage>
</organism>
<evidence type="ECO:0000313" key="2">
    <source>
        <dbReference type="Proteomes" id="UP001596989"/>
    </source>
</evidence>
<reference evidence="2" key="1">
    <citation type="journal article" date="2019" name="Int. J. Syst. Evol. Microbiol.">
        <title>The Global Catalogue of Microorganisms (GCM) 10K type strain sequencing project: providing services to taxonomists for standard genome sequencing and annotation.</title>
        <authorList>
            <consortium name="The Broad Institute Genomics Platform"/>
            <consortium name="The Broad Institute Genome Sequencing Center for Infectious Disease"/>
            <person name="Wu L."/>
            <person name="Ma J."/>
        </authorList>
    </citation>
    <scope>NUCLEOTIDE SEQUENCE [LARGE SCALE GENOMIC DNA]</scope>
    <source>
        <strain evidence="2">CCUG 59129</strain>
    </source>
</reference>
<accession>A0ABW3HUF2</accession>
<dbReference type="Proteomes" id="UP001596989">
    <property type="component" value="Unassembled WGS sequence"/>
</dbReference>
<sequence>MSSVNGKKMLKRATLEMSLKPFRSLEQQAIDEVCTEALLQWKSLIAMAESASMLLWISDGSEILTWNGRLETSFEWAKYIGFANEEYFSHIKDKDNPRIARTYTDAPVDMTYADLKRIVASFKRIARERFDVQLEVGATFDAGPEFAYSDFKYKKHPEMNRAELGGRFIALKADYTVVCTWSKLKQDTSSYAAYPSGIPEGTPFGEFLGKQCASFLPELGFDYIWFSNGFALSYFPWTYLGANYDGTSMPLADQAELSANVMSFWDLFKRECPDYRVEIRGTNYGTGMDLAKDYIPMLALYDKKYLEYPAPNSPWGALNFDFGLEMTGYMSRIAELPGDTYPYRFYPNDPWFWQNPWFDLYDREPHDIYCPLSVARLNENGEAESPGIIEILTIDTEYGELNEEGPAEIVPHFKRALADRPDGPGILTWLYPFCELHEAVEASNENSGAAFFHDWFVRNAINEGLPLNTVIGTDVYFSMSAEARSKLKDTILLVSTCWLEGDKAKAIASYVKEGGNVLLYGAARDECLLELLGLRIAEPLEGEFAYKLSGEADMLELEETQARKLRHYGMIADGGFAETLAEAPNDNGTIIGEVRQDGQSRIFALSRSLPEWNGGRVGWVRGSLPFEPSGVTHLPVRQAAEWADAAGAVRVVLQQFGYTIAQNKFEQSSASALMFIKRHDNAFFFVGCKKDTSVSFRLRFPDGEPVITGQTTVVGTGHATYALDRTFHDECRVFVLQECKSQVWCRELSAIPTRTKQSVRQLAISGLIDAALTLYPPFAALEAGLVELRVEHPDGDLIPCERQGNKIIARSVSGTVSVTW</sequence>
<dbReference type="RefSeq" id="WP_377566196.1">
    <property type="nucleotide sequence ID" value="NZ_JBHTJZ010000028.1"/>
</dbReference>
<protein>
    <recommendedName>
        <fullName evidence="3">Beta-galactosidase trimerisation domain-containing protein</fullName>
    </recommendedName>
</protein>
<dbReference type="EMBL" id="JBHTJZ010000028">
    <property type="protein sequence ID" value="MFD0961027.1"/>
    <property type="molecule type" value="Genomic_DNA"/>
</dbReference>